<keyword evidence="2" id="KW-0812">Transmembrane</keyword>
<evidence type="ECO:0000313" key="4">
    <source>
        <dbReference type="Proteomes" id="UP000469185"/>
    </source>
</evidence>
<name>A0A6N9YLN6_9ACTN</name>
<evidence type="ECO:0000256" key="1">
    <source>
        <dbReference type="SAM" id="MobiDB-lite"/>
    </source>
</evidence>
<reference evidence="3 4" key="1">
    <citation type="submission" date="2020-02" db="EMBL/GenBank/DDBJ databases">
        <authorList>
            <person name="Li X.-J."/>
            <person name="Feng X.-M."/>
        </authorList>
    </citation>
    <scope>NUCLEOTIDE SEQUENCE [LARGE SCALE GENOMIC DNA]</scope>
    <source>
        <strain evidence="3 4">CGMCC 4.7225</strain>
    </source>
</reference>
<keyword evidence="2" id="KW-0472">Membrane</keyword>
<gene>
    <name evidence="3" type="ORF">G1H11_10580</name>
</gene>
<dbReference type="RefSeq" id="WP_163818542.1">
    <property type="nucleotide sequence ID" value="NZ_JAAGOB010000005.1"/>
</dbReference>
<sequence>MDDEESLPPLRIDREEAEGGAPGNRSADNRGAARQWIVAGLALLVGVLVGVVGVNARNDAIERNRVDLVAGGVELEFLGTGSPLARVRMGLNVLNRGSHPIEAVQMSLPGWNVGEGEGSGAAPTLEPDVWGRFVLNMEPDCDSSPDAAAIELVVRSEGVESMVGLDVPPGAPGPVDAWIWACEGSGPHDLISIMGVRLLDPDPGGDVVSTVFTASTFQPAGAFVTGIDIEANGFEATVRDAPVEIPATGTSELTVVWRVADCAEAEGFSAVHAQLLVSDRLASAPQAVDVWMEDAALIRLAQLAVHACT</sequence>
<organism evidence="3 4">
    <name type="scientific">Phytoactinopolyspora alkaliphila</name>
    <dbReference type="NCBI Taxonomy" id="1783498"/>
    <lineage>
        <taxon>Bacteria</taxon>
        <taxon>Bacillati</taxon>
        <taxon>Actinomycetota</taxon>
        <taxon>Actinomycetes</taxon>
        <taxon>Jiangellales</taxon>
        <taxon>Jiangellaceae</taxon>
        <taxon>Phytoactinopolyspora</taxon>
    </lineage>
</organism>
<dbReference type="Proteomes" id="UP000469185">
    <property type="component" value="Unassembled WGS sequence"/>
</dbReference>
<feature type="transmembrane region" description="Helical" evidence="2">
    <location>
        <begin position="36"/>
        <end position="56"/>
    </location>
</feature>
<dbReference type="EMBL" id="JAAGOB010000005">
    <property type="protein sequence ID" value="NED95758.1"/>
    <property type="molecule type" value="Genomic_DNA"/>
</dbReference>
<comment type="caution">
    <text evidence="3">The sequence shown here is derived from an EMBL/GenBank/DDBJ whole genome shotgun (WGS) entry which is preliminary data.</text>
</comment>
<dbReference type="AlphaFoldDB" id="A0A6N9YLN6"/>
<accession>A0A6N9YLN6</accession>
<protein>
    <submittedName>
        <fullName evidence="3">Uncharacterized protein</fullName>
    </submittedName>
</protein>
<evidence type="ECO:0000256" key="2">
    <source>
        <dbReference type="SAM" id="Phobius"/>
    </source>
</evidence>
<keyword evidence="2" id="KW-1133">Transmembrane helix</keyword>
<keyword evidence="4" id="KW-1185">Reference proteome</keyword>
<evidence type="ECO:0000313" key="3">
    <source>
        <dbReference type="EMBL" id="NED95758.1"/>
    </source>
</evidence>
<feature type="region of interest" description="Disordered" evidence="1">
    <location>
        <begin position="1"/>
        <end position="29"/>
    </location>
</feature>
<proteinExistence type="predicted"/>